<dbReference type="Gene3D" id="3.30.2000.30">
    <property type="match status" value="1"/>
</dbReference>
<organism evidence="1 2">
    <name type="scientific">Tabrizicola soli</name>
    <dbReference type="NCBI Taxonomy" id="2185115"/>
    <lineage>
        <taxon>Bacteria</taxon>
        <taxon>Pseudomonadati</taxon>
        <taxon>Pseudomonadota</taxon>
        <taxon>Alphaproteobacteria</taxon>
        <taxon>Rhodobacterales</taxon>
        <taxon>Paracoccaceae</taxon>
        <taxon>Tabrizicola</taxon>
    </lineage>
</organism>
<evidence type="ECO:0000313" key="2">
    <source>
        <dbReference type="Proteomes" id="UP001595445"/>
    </source>
</evidence>
<dbReference type="RefSeq" id="WP_197645750.1">
    <property type="nucleotide sequence ID" value="NZ_JAEACP010000015.1"/>
</dbReference>
<dbReference type="EMBL" id="JBHRSM010000019">
    <property type="protein sequence ID" value="MFC3086642.1"/>
    <property type="molecule type" value="Genomic_DNA"/>
</dbReference>
<dbReference type="InterPro" id="IPR021508">
    <property type="entry name" value="Gp17-like"/>
</dbReference>
<dbReference type="Pfam" id="PF11367">
    <property type="entry name" value="Tail_completion_gp17"/>
    <property type="match status" value="1"/>
</dbReference>
<comment type="caution">
    <text evidence="1">The sequence shown here is derived from an EMBL/GenBank/DDBJ whole genome shotgun (WGS) entry which is preliminary data.</text>
</comment>
<evidence type="ECO:0000313" key="1">
    <source>
        <dbReference type="EMBL" id="MFC3086642.1"/>
    </source>
</evidence>
<reference evidence="2" key="1">
    <citation type="journal article" date="2019" name="Int. J. Syst. Evol. Microbiol.">
        <title>The Global Catalogue of Microorganisms (GCM) 10K type strain sequencing project: providing services to taxonomists for standard genome sequencing and annotation.</title>
        <authorList>
            <consortium name="The Broad Institute Genomics Platform"/>
            <consortium name="The Broad Institute Genome Sequencing Center for Infectious Disease"/>
            <person name="Wu L."/>
            <person name="Ma J."/>
        </authorList>
    </citation>
    <scope>NUCLEOTIDE SEQUENCE [LARGE SCALE GENOMIC DNA]</scope>
    <source>
        <strain evidence="2">KCTC 62102</strain>
    </source>
</reference>
<protein>
    <submittedName>
        <fullName evidence="1">DUF3168 domain-containing protein</fullName>
    </submittedName>
</protein>
<accession>A0ABV7DUB8</accession>
<name>A0ABV7DUB8_9RHOB</name>
<proteinExistence type="predicted"/>
<keyword evidence="2" id="KW-1185">Reference proteome</keyword>
<dbReference type="Proteomes" id="UP001595445">
    <property type="component" value="Unassembled WGS sequence"/>
</dbReference>
<sequence>MSYGAAPALQTAVFQRLSAWPALAGVAIHDAVPPAVSGTFVLVGPEEARDQSDKTGAGAEHQLVISVITDAAGFLSIKTVAAEISDALVGAPLALSRGALVSLFFLRASARRIEEGETRRIDLTFRARVQL</sequence>
<dbReference type="InterPro" id="IPR053745">
    <property type="entry name" value="Viral_Tail_Comp_sf"/>
</dbReference>
<gene>
    <name evidence="1" type="ORF">ACFOD6_11345</name>
</gene>